<dbReference type="AlphaFoldDB" id="K0NAQ0"/>
<dbReference type="Proteomes" id="UP000007347">
    <property type="component" value="Chromosome"/>
</dbReference>
<dbReference type="OrthoDB" id="8081579at2"/>
<accession>K0NAQ0</accession>
<sequence length="321" mass="34330">MPLAPSANNVRYNGTGRTYAGAVGGSSFDLLGDLENLNFNLSVSTDKMKTNLHASRATILEVESEREASLSFGLREMTNENLKMALLSGSFNALNQSASYVYQANPTLAADLFIELGHMNVFSTKLTGVITGSLAVGDTVTGGTSAATGKIAFVGSGYVELVNVSGTFQTGEQVYETQDTNYITPSGIETLEDVVVTDSTGAIRRVQGTDYSLDPDYGYIRKLSTGSIADEDVASYDHEAVNTKYTWAMSASSVQKKLIFASDKNDQGPRMRWTFHKVQINLNGDFPLIGSGAAILGVNATVLADTTQPSGQEYFKTEIIG</sequence>
<protein>
    <submittedName>
        <fullName evidence="1">Uncharacterized protein</fullName>
    </submittedName>
</protein>
<gene>
    <name evidence="1" type="ordered locus">TOL2_C30400</name>
</gene>
<evidence type="ECO:0000313" key="2">
    <source>
        <dbReference type="Proteomes" id="UP000007347"/>
    </source>
</evidence>
<proteinExistence type="predicted"/>
<name>K0NAQ0_DESTT</name>
<dbReference type="HOGENOM" id="CLU_865275_0_0_7"/>
<dbReference type="KEGG" id="dto:TOL2_C30400"/>
<dbReference type="STRING" id="651182.TOL2_C30400"/>
<organism evidence="1 2">
    <name type="scientific">Desulfobacula toluolica (strain DSM 7467 / Tol2)</name>
    <dbReference type="NCBI Taxonomy" id="651182"/>
    <lineage>
        <taxon>Bacteria</taxon>
        <taxon>Pseudomonadati</taxon>
        <taxon>Thermodesulfobacteriota</taxon>
        <taxon>Desulfobacteria</taxon>
        <taxon>Desulfobacterales</taxon>
        <taxon>Desulfobacteraceae</taxon>
        <taxon>Desulfobacula</taxon>
    </lineage>
</organism>
<dbReference type="EMBL" id="FO203503">
    <property type="protein sequence ID" value="CCK81199.1"/>
    <property type="molecule type" value="Genomic_DNA"/>
</dbReference>
<dbReference type="RefSeq" id="WP_014958405.1">
    <property type="nucleotide sequence ID" value="NC_018645.1"/>
</dbReference>
<reference evidence="1 2" key="1">
    <citation type="journal article" date="2013" name="Environ. Microbiol.">
        <title>Complete genome, catabolic sub-proteomes and key-metabolites of Desulfobacula toluolica Tol2, a marine, aromatic compound-degrading, sulfate-reducing bacterium.</title>
        <authorList>
            <person name="Wohlbrand L."/>
            <person name="Jacob J.H."/>
            <person name="Kube M."/>
            <person name="Mussmann M."/>
            <person name="Jarling R."/>
            <person name="Beck A."/>
            <person name="Amann R."/>
            <person name="Wilkes H."/>
            <person name="Reinhardt R."/>
            <person name="Rabus R."/>
        </authorList>
    </citation>
    <scope>NUCLEOTIDE SEQUENCE [LARGE SCALE GENOMIC DNA]</scope>
    <source>
        <strain evidence="2">DSM 7467 / Tol2</strain>
    </source>
</reference>
<evidence type="ECO:0000313" key="1">
    <source>
        <dbReference type="EMBL" id="CCK81199.1"/>
    </source>
</evidence>
<keyword evidence="2" id="KW-1185">Reference proteome</keyword>